<feature type="domain" description="Peptidase M10 metallopeptidase" evidence="7">
    <location>
        <begin position="13"/>
        <end position="102"/>
    </location>
</feature>
<dbReference type="GO" id="GO:0030198">
    <property type="term" value="P:extracellular matrix organization"/>
    <property type="evidence" value="ECO:0007669"/>
    <property type="project" value="TreeGrafter"/>
</dbReference>
<feature type="binding site" evidence="5">
    <location>
        <position position="78"/>
    </location>
    <ligand>
        <name>Ca(2+)</name>
        <dbReference type="ChEBI" id="CHEBI:29108"/>
        <label>3</label>
    </ligand>
</feature>
<dbReference type="GO" id="GO:0031012">
    <property type="term" value="C:extracellular matrix"/>
    <property type="evidence" value="ECO:0007669"/>
    <property type="project" value="InterPro"/>
</dbReference>
<dbReference type="GO" id="GO:0006508">
    <property type="term" value="P:proteolysis"/>
    <property type="evidence" value="ECO:0007669"/>
    <property type="project" value="UniProtKB-KW"/>
</dbReference>
<gene>
    <name evidence="8" type="ORF">BUALT_Bualt07G0046700</name>
</gene>
<sequence length="103" mass="11999">MVSHYSFYPSRPKWHKRQLKYAFNINVKEEAKSPIERALQEWASITPFKFSRVDELSKANIWISFMRRHHGDDFPFDGPNPRGGVAHSFPPPDGRVHFDAGET</sequence>
<feature type="region of interest" description="Disordered" evidence="6">
    <location>
        <begin position="74"/>
        <end position="103"/>
    </location>
</feature>
<dbReference type="Gene3D" id="3.40.390.10">
    <property type="entry name" value="Collagenase (Catalytic Domain)"/>
    <property type="match status" value="1"/>
</dbReference>
<dbReference type="GO" id="GO:0004222">
    <property type="term" value="F:metalloendopeptidase activity"/>
    <property type="evidence" value="ECO:0007669"/>
    <property type="project" value="InterPro"/>
</dbReference>
<evidence type="ECO:0000256" key="2">
    <source>
        <dbReference type="ARBA" id="ARBA00022723"/>
    </source>
</evidence>
<comment type="caution">
    <text evidence="8">The sequence shown here is derived from an EMBL/GenBank/DDBJ whole genome shotgun (WGS) entry which is preliminary data.</text>
</comment>
<reference evidence="8" key="1">
    <citation type="submission" date="2019-10" db="EMBL/GenBank/DDBJ databases">
        <authorList>
            <person name="Zhang R."/>
            <person name="Pan Y."/>
            <person name="Wang J."/>
            <person name="Ma R."/>
            <person name="Yu S."/>
        </authorList>
    </citation>
    <scope>NUCLEOTIDE SEQUENCE</scope>
    <source>
        <strain evidence="8">LA-IB0</strain>
        <tissue evidence="8">Leaf</tissue>
    </source>
</reference>
<dbReference type="InterPro" id="IPR021190">
    <property type="entry name" value="Pept_M10A"/>
</dbReference>
<dbReference type="InterPro" id="IPR024079">
    <property type="entry name" value="MetalloPept_cat_dom_sf"/>
</dbReference>
<comment type="cofactor">
    <cofactor evidence="5">
        <name>Ca(2+)</name>
        <dbReference type="ChEBI" id="CHEBI:29108"/>
    </cofactor>
    <text evidence="5">Can bind about 5 Ca(2+) ions per subunit.</text>
</comment>
<evidence type="ECO:0000256" key="1">
    <source>
        <dbReference type="ARBA" id="ARBA00022670"/>
    </source>
</evidence>
<dbReference type="GO" id="GO:0030574">
    <property type="term" value="P:collagen catabolic process"/>
    <property type="evidence" value="ECO:0007669"/>
    <property type="project" value="TreeGrafter"/>
</dbReference>
<feature type="binding site" evidence="5">
    <location>
        <position position="77"/>
    </location>
    <ligand>
        <name>Ca(2+)</name>
        <dbReference type="ChEBI" id="CHEBI:29108"/>
        <label>3</label>
    </ligand>
</feature>
<keyword evidence="9" id="KW-1185">Reference proteome</keyword>
<dbReference type="PRINTS" id="PR00138">
    <property type="entry name" value="MATRIXIN"/>
</dbReference>
<keyword evidence="2 5" id="KW-0479">Metal-binding</keyword>
<feature type="binding site" evidence="5">
    <location>
        <position position="102"/>
    </location>
    <ligand>
        <name>Ca(2+)</name>
        <dbReference type="ChEBI" id="CHEBI:29108"/>
        <label>3</label>
    </ligand>
</feature>
<evidence type="ECO:0000256" key="6">
    <source>
        <dbReference type="SAM" id="MobiDB-lite"/>
    </source>
</evidence>
<feature type="binding site" evidence="5">
    <location>
        <position position="102"/>
    </location>
    <ligand>
        <name>Ca(2+)</name>
        <dbReference type="ChEBI" id="CHEBI:29108"/>
        <label>1</label>
    </ligand>
</feature>
<feature type="binding site" evidence="5">
    <location>
        <position position="87"/>
    </location>
    <ligand>
        <name>Zn(2+)</name>
        <dbReference type="ChEBI" id="CHEBI:29105"/>
        <label>1</label>
    </ligand>
</feature>
<evidence type="ECO:0000259" key="7">
    <source>
        <dbReference type="Pfam" id="PF00413"/>
    </source>
</evidence>
<evidence type="ECO:0000256" key="5">
    <source>
        <dbReference type="PIRSR" id="PIRSR621190-2"/>
    </source>
</evidence>
<name>A0AAV6XFX9_9LAMI</name>
<feature type="binding site" evidence="5">
    <location>
        <position position="70"/>
    </location>
    <ligand>
        <name>Zn(2+)</name>
        <dbReference type="ChEBI" id="CHEBI:29105"/>
        <label>1</label>
    </ligand>
</feature>
<dbReference type="SUPFAM" id="SSF55486">
    <property type="entry name" value="Metalloproteases ('zincins'), catalytic domain"/>
    <property type="match status" value="1"/>
</dbReference>
<evidence type="ECO:0000313" key="9">
    <source>
        <dbReference type="Proteomes" id="UP000826271"/>
    </source>
</evidence>
<accession>A0AAV6XFX9</accession>
<evidence type="ECO:0000313" key="8">
    <source>
        <dbReference type="EMBL" id="KAG8379039.1"/>
    </source>
</evidence>
<feature type="binding site" evidence="5">
    <location>
        <position position="72"/>
    </location>
    <ligand>
        <name>Zn(2+)</name>
        <dbReference type="ChEBI" id="CHEBI:29105"/>
        <label>1</label>
    </ligand>
</feature>
<organism evidence="8 9">
    <name type="scientific">Buddleja alternifolia</name>
    <dbReference type="NCBI Taxonomy" id="168488"/>
    <lineage>
        <taxon>Eukaryota</taxon>
        <taxon>Viridiplantae</taxon>
        <taxon>Streptophyta</taxon>
        <taxon>Embryophyta</taxon>
        <taxon>Tracheophyta</taxon>
        <taxon>Spermatophyta</taxon>
        <taxon>Magnoliopsida</taxon>
        <taxon>eudicotyledons</taxon>
        <taxon>Gunneridae</taxon>
        <taxon>Pentapetalae</taxon>
        <taxon>asterids</taxon>
        <taxon>lamiids</taxon>
        <taxon>Lamiales</taxon>
        <taxon>Scrophulariaceae</taxon>
        <taxon>Buddlejeae</taxon>
        <taxon>Buddleja</taxon>
    </lineage>
</organism>
<feature type="binding site" evidence="5">
    <location>
        <position position="97"/>
    </location>
    <ligand>
        <name>Zn(2+)</name>
        <dbReference type="ChEBI" id="CHEBI:29105"/>
        <label>1</label>
    </ligand>
</feature>
<proteinExistence type="predicted"/>
<dbReference type="AlphaFoldDB" id="A0AAV6XFX9"/>
<protein>
    <recommendedName>
        <fullName evidence="7">Peptidase M10 metallopeptidase domain-containing protein</fullName>
    </recommendedName>
</protein>
<feature type="compositionally biased region" description="Basic and acidic residues" evidence="6">
    <location>
        <begin position="94"/>
        <end position="103"/>
    </location>
</feature>
<keyword evidence="4 5" id="KW-0862">Zinc</keyword>
<evidence type="ECO:0000256" key="3">
    <source>
        <dbReference type="ARBA" id="ARBA00022801"/>
    </source>
</evidence>
<keyword evidence="3" id="KW-0378">Hydrolase</keyword>
<dbReference type="PANTHER" id="PTHR10201:SF213">
    <property type="entry name" value="METALLOENDOPROTEINASE 2-MMP-LIKE"/>
    <property type="match status" value="1"/>
</dbReference>
<dbReference type="GO" id="GO:0008270">
    <property type="term" value="F:zinc ion binding"/>
    <property type="evidence" value="ECO:0007669"/>
    <property type="project" value="InterPro"/>
</dbReference>
<comment type="cofactor">
    <cofactor evidence="5">
        <name>Zn(2+)</name>
        <dbReference type="ChEBI" id="CHEBI:29105"/>
    </cofactor>
    <text evidence="5">Binds 2 Zn(2+) ions per subunit.</text>
</comment>
<feature type="binding site" evidence="5">
    <location>
        <position position="99"/>
    </location>
    <ligand>
        <name>Ca(2+)</name>
        <dbReference type="ChEBI" id="CHEBI:29108"/>
        <label>3</label>
    </ligand>
</feature>
<dbReference type="InterPro" id="IPR001818">
    <property type="entry name" value="Pept_M10_metallopeptidase"/>
</dbReference>
<dbReference type="Pfam" id="PF00413">
    <property type="entry name" value="Peptidase_M10"/>
    <property type="match status" value="1"/>
</dbReference>
<dbReference type="EMBL" id="WHWC01000007">
    <property type="protein sequence ID" value="KAG8379039.1"/>
    <property type="molecule type" value="Genomic_DNA"/>
</dbReference>
<dbReference type="Proteomes" id="UP000826271">
    <property type="component" value="Unassembled WGS sequence"/>
</dbReference>
<dbReference type="PANTHER" id="PTHR10201">
    <property type="entry name" value="MATRIX METALLOPROTEINASE"/>
    <property type="match status" value="1"/>
</dbReference>
<evidence type="ECO:0000256" key="4">
    <source>
        <dbReference type="ARBA" id="ARBA00022833"/>
    </source>
</evidence>
<keyword evidence="5" id="KW-0106">Calcium</keyword>
<keyword evidence="1" id="KW-0645">Protease</keyword>